<accession>A0ABX2AGD0</accession>
<evidence type="ECO:0000313" key="1">
    <source>
        <dbReference type="EMBL" id="NPC66864.1"/>
    </source>
</evidence>
<evidence type="ECO:0000313" key="2">
    <source>
        <dbReference type="Proteomes" id="UP000623090"/>
    </source>
</evidence>
<protein>
    <submittedName>
        <fullName evidence="1">Uncharacterized protein</fullName>
    </submittedName>
</protein>
<organism evidence="1 2">
    <name type="scientific">Komagataeibacter melomenusus</name>
    <dbReference type="NCBI Taxonomy" id="2766578"/>
    <lineage>
        <taxon>Bacteria</taxon>
        <taxon>Pseudomonadati</taxon>
        <taxon>Pseudomonadota</taxon>
        <taxon>Alphaproteobacteria</taxon>
        <taxon>Acetobacterales</taxon>
        <taxon>Acetobacteraceae</taxon>
        <taxon>Komagataeibacter</taxon>
    </lineage>
</organism>
<comment type="caution">
    <text evidence="1">The sequence shown here is derived from an EMBL/GenBank/DDBJ whole genome shotgun (WGS) entry which is preliminary data.</text>
</comment>
<name>A0ABX2AGD0_9PROT</name>
<dbReference type="Proteomes" id="UP000623090">
    <property type="component" value="Unassembled WGS sequence"/>
</dbReference>
<dbReference type="RefSeq" id="WP_172157445.1">
    <property type="nucleotide sequence ID" value="NZ_JABJWC010000025.1"/>
</dbReference>
<reference evidence="1 2" key="1">
    <citation type="journal article" date="2020" name="Microorganisms">
        <title>Description of Komagataeibacter melaceti sp. nov. and Komagataeibacter melomenusus sp. nov. Isolated from Apple Cider Vinegar.</title>
        <authorList>
            <person name="Maric L."/>
            <person name="Cleenwerck I."/>
            <person name="Accetto T."/>
            <person name="Vandamme P."/>
            <person name="Trcek J."/>
        </authorList>
    </citation>
    <scope>NUCLEOTIDE SEQUENCE [LARGE SCALE GENOMIC DNA]</scope>
    <source>
        <strain evidence="1 2">AV436</strain>
    </source>
</reference>
<proteinExistence type="predicted"/>
<keyword evidence="2" id="KW-1185">Reference proteome</keyword>
<sequence>MPAFHDTPLLPARRGGTPFEVWVRRSLHARFDRVFTENLPDEILVHFARPDPPPPAIALQDDEPELNG</sequence>
<dbReference type="EMBL" id="JABJWC010000025">
    <property type="protein sequence ID" value="NPC66864.1"/>
    <property type="molecule type" value="Genomic_DNA"/>
</dbReference>
<gene>
    <name evidence="1" type="ORF">HNW77_10750</name>
</gene>